<feature type="domain" description="NAD-dependent epimerase/dehydratase" evidence="1">
    <location>
        <begin position="4"/>
        <end position="213"/>
    </location>
</feature>
<dbReference type="Gene3D" id="3.40.50.720">
    <property type="entry name" value="NAD(P)-binding Rossmann-like Domain"/>
    <property type="match status" value="1"/>
</dbReference>
<accession>A0AA39CHA9</accession>
<proteinExistence type="predicted"/>
<dbReference type="InterPro" id="IPR036291">
    <property type="entry name" value="NAD(P)-bd_dom_sf"/>
</dbReference>
<protein>
    <recommendedName>
        <fullName evidence="1">NAD-dependent epimerase/dehydratase domain-containing protein</fullName>
    </recommendedName>
</protein>
<dbReference type="InterPro" id="IPR051783">
    <property type="entry name" value="NAD(P)-dependent_oxidoreduct"/>
</dbReference>
<keyword evidence="3" id="KW-1185">Reference proteome</keyword>
<evidence type="ECO:0000313" key="3">
    <source>
        <dbReference type="Proteomes" id="UP001172673"/>
    </source>
</evidence>
<dbReference type="PANTHER" id="PTHR48079">
    <property type="entry name" value="PROTEIN YEEZ"/>
    <property type="match status" value="1"/>
</dbReference>
<comment type="caution">
    <text evidence="2">The sequence shown here is derived from an EMBL/GenBank/DDBJ whole genome shotgun (WGS) entry which is preliminary data.</text>
</comment>
<dbReference type="Pfam" id="PF01370">
    <property type="entry name" value="Epimerase"/>
    <property type="match status" value="1"/>
</dbReference>
<dbReference type="SUPFAM" id="SSF51735">
    <property type="entry name" value="NAD(P)-binding Rossmann-fold domains"/>
    <property type="match status" value="1"/>
</dbReference>
<dbReference type="GO" id="GO:0005737">
    <property type="term" value="C:cytoplasm"/>
    <property type="evidence" value="ECO:0007669"/>
    <property type="project" value="TreeGrafter"/>
</dbReference>
<name>A0AA39CHA9_9EURO</name>
<organism evidence="2 3">
    <name type="scientific">Cladophialophora chaetospira</name>
    <dbReference type="NCBI Taxonomy" id="386627"/>
    <lineage>
        <taxon>Eukaryota</taxon>
        <taxon>Fungi</taxon>
        <taxon>Dikarya</taxon>
        <taxon>Ascomycota</taxon>
        <taxon>Pezizomycotina</taxon>
        <taxon>Eurotiomycetes</taxon>
        <taxon>Chaetothyriomycetidae</taxon>
        <taxon>Chaetothyriales</taxon>
        <taxon>Herpotrichiellaceae</taxon>
        <taxon>Cladophialophora</taxon>
    </lineage>
</organism>
<dbReference type="Proteomes" id="UP001172673">
    <property type="component" value="Unassembled WGS sequence"/>
</dbReference>
<dbReference type="InterPro" id="IPR001509">
    <property type="entry name" value="Epimerase_deHydtase"/>
</dbReference>
<sequence>MSRILILGATGYIGSNLANSLVRSGQYRVYGVARSPEKAKQLSLCLDPVNDPASYLDVIRNAHIDILVDVAGAGRGSHKFLEHIMQVGHERLNAYKKAGIRGPKLGLIYCSGTWVHGSSERVVSDLDMVGPEASIPPRAMVAWRVGLGKAIRKATDVLDVAIIRPALIYGRELRIWSKFFAPLLEAVTAGSQEELTFPLDSHARPGLIHVDDVSCFQKAIERFSLLAGSGNAVYPVLDFVTSQESMTEVFTAVAASYSFKGSVILSGNGGDLFNEAMSTTFNGFFEPR</sequence>
<dbReference type="GO" id="GO:0004029">
    <property type="term" value="F:aldehyde dehydrogenase (NAD+) activity"/>
    <property type="evidence" value="ECO:0007669"/>
    <property type="project" value="TreeGrafter"/>
</dbReference>
<evidence type="ECO:0000259" key="1">
    <source>
        <dbReference type="Pfam" id="PF01370"/>
    </source>
</evidence>
<dbReference type="PANTHER" id="PTHR48079:SF6">
    <property type="entry name" value="NAD(P)-BINDING DOMAIN-CONTAINING PROTEIN-RELATED"/>
    <property type="match status" value="1"/>
</dbReference>
<gene>
    <name evidence="2" type="ORF">H2200_007252</name>
</gene>
<evidence type="ECO:0000313" key="2">
    <source>
        <dbReference type="EMBL" id="KAJ9608264.1"/>
    </source>
</evidence>
<reference evidence="2" key="1">
    <citation type="submission" date="2022-10" db="EMBL/GenBank/DDBJ databases">
        <title>Culturing micro-colonial fungi from biological soil crusts in the Mojave desert and describing Neophaeococcomyces mojavensis, and introducing the new genera and species Taxawa tesnikishii.</title>
        <authorList>
            <person name="Kurbessoian T."/>
            <person name="Stajich J.E."/>
        </authorList>
    </citation>
    <scope>NUCLEOTIDE SEQUENCE</scope>
    <source>
        <strain evidence="2">TK_41</strain>
    </source>
</reference>
<dbReference type="AlphaFoldDB" id="A0AA39CHA9"/>
<dbReference type="EMBL" id="JAPDRK010000010">
    <property type="protein sequence ID" value="KAJ9608264.1"/>
    <property type="molecule type" value="Genomic_DNA"/>
</dbReference>